<dbReference type="Proteomes" id="UP001472677">
    <property type="component" value="Unassembled WGS sequence"/>
</dbReference>
<evidence type="ECO:0000313" key="2">
    <source>
        <dbReference type="EMBL" id="KAK8572315.1"/>
    </source>
</evidence>
<comment type="caution">
    <text evidence="2">The sequence shown here is derived from an EMBL/GenBank/DDBJ whole genome shotgun (WGS) entry which is preliminary data.</text>
</comment>
<evidence type="ECO:0000256" key="1">
    <source>
        <dbReference type="SAM" id="MobiDB-lite"/>
    </source>
</evidence>
<accession>A0ABR2F5M4</accession>
<evidence type="ECO:0000313" key="3">
    <source>
        <dbReference type="Proteomes" id="UP001472677"/>
    </source>
</evidence>
<protein>
    <submittedName>
        <fullName evidence="2">Uncharacterized protein</fullName>
    </submittedName>
</protein>
<dbReference type="PANTHER" id="PTHR37708:SF2">
    <property type="entry name" value="HOMEOBOX HOX-B3-LIKE PROTEIN"/>
    <property type="match status" value="1"/>
</dbReference>
<sequence>MMERDPKYKTYVDLRENKLRMKFEMLQEWEEIQLKQLEFKQTPTKKPGKFSPNSGVSNKGPSVLAQSVPDFSVSLWKENRKPAVMNQTETTPLSTGNNWSNSIGSKFANSGEKKKRRLVMTRKSYASVKEMKAINGGSREGNSSARLF</sequence>
<reference evidence="2 3" key="1">
    <citation type="journal article" date="2024" name="G3 (Bethesda)">
        <title>Genome assembly of Hibiscus sabdariffa L. provides insights into metabolisms of medicinal natural products.</title>
        <authorList>
            <person name="Kim T."/>
        </authorList>
    </citation>
    <scope>NUCLEOTIDE SEQUENCE [LARGE SCALE GENOMIC DNA]</scope>
    <source>
        <strain evidence="2">TK-2024</strain>
        <tissue evidence="2">Old leaves</tissue>
    </source>
</reference>
<dbReference type="PANTHER" id="PTHR37708">
    <property type="entry name" value="HOMEOBOX HOX-B3-LIKE PROTEIN"/>
    <property type="match status" value="1"/>
</dbReference>
<feature type="compositionally biased region" description="Polar residues" evidence="1">
    <location>
        <begin position="51"/>
        <end position="60"/>
    </location>
</feature>
<keyword evidence="3" id="KW-1185">Reference proteome</keyword>
<feature type="region of interest" description="Disordered" evidence="1">
    <location>
        <begin position="82"/>
        <end position="119"/>
    </location>
</feature>
<organism evidence="2 3">
    <name type="scientific">Hibiscus sabdariffa</name>
    <name type="common">roselle</name>
    <dbReference type="NCBI Taxonomy" id="183260"/>
    <lineage>
        <taxon>Eukaryota</taxon>
        <taxon>Viridiplantae</taxon>
        <taxon>Streptophyta</taxon>
        <taxon>Embryophyta</taxon>
        <taxon>Tracheophyta</taxon>
        <taxon>Spermatophyta</taxon>
        <taxon>Magnoliopsida</taxon>
        <taxon>eudicotyledons</taxon>
        <taxon>Gunneridae</taxon>
        <taxon>Pentapetalae</taxon>
        <taxon>rosids</taxon>
        <taxon>malvids</taxon>
        <taxon>Malvales</taxon>
        <taxon>Malvaceae</taxon>
        <taxon>Malvoideae</taxon>
        <taxon>Hibiscus</taxon>
    </lineage>
</organism>
<name>A0ABR2F5M4_9ROSI</name>
<dbReference type="EMBL" id="JBBPBM010000008">
    <property type="protein sequence ID" value="KAK8572315.1"/>
    <property type="molecule type" value="Genomic_DNA"/>
</dbReference>
<proteinExistence type="predicted"/>
<feature type="region of interest" description="Disordered" evidence="1">
    <location>
        <begin position="40"/>
        <end position="63"/>
    </location>
</feature>
<feature type="compositionally biased region" description="Polar residues" evidence="1">
    <location>
        <begin position="85"/>
        <end position="108"/>
    </location>
</feature>
<gene>
    <name evidence="2" type="ORF">V6N12_028370</name>
</gene>